<accession>A0ACD5XU22</accession>
<protein>
    <submittedName>
        <fullName evidence="1">Uncharacterized protein</fullName>
    </submittedName>
</protein>
<proteinExistence type="predicted"/>
<sequence length="793" mass="89344">MVAIILLGPSVPYSCDDCSYYLDNNRSFTIKPSFAKWIVYLVLSVVVLLLTISRMQFPSIIKLADCAMGRKLAFWSKTAINLCMFVAAVMLAVTSGGLWTLITMCQMIVSFGNLQVAAAIFRVDVVAYRILQRDKYDDIDCKTNFGRSLRIFYGMVLGQGFFFFLTSLGQGLLYLVPCILQVFSFILRRSLVRHAGFRGQWGVDCVDLYYSYAYEKHMEGGILSAKKISIVTFAMKILKSDTLKMQLRGVQMLHSFLKKEPFRTMTISKLTDSTKTVTSLLKMLGWTNEEHRDIRLFAAKVLAELAESLQVLTIPGAIRQIASLLNTVHQMEIQNPLLDSCRQEEKQETPIQDADCLTPKLKFWKQMIVYCLIPVEESSKLLDKKDSYIVKCWKNITKCCSVPEEEQSVDHDLLPVLGMLILERLANYDTENYMEISRAPGLISTIIELTSNGTDLANTNESHQALLKGSSLKVLRRLTSTKGRFGVKLRHEISEHPFLLTNLARILDDKGSSQELRELTAEILRNLAMDENAREEIGHFGAIISMLMHAFLRRDAFSVTDSDRLLQVIAGQALAMLAMENPTNCLAMSEEPGYAFVKELITMIHADRYRYIAASLLRNMCMHTRSKLSIADLKELSLILPEVLEGIMTADGTELEVLAGLSSQICIAIPGDFARELEHGQTKERFIRGLISSINANMNPAAHCPGVRRAVVELAVCIMECDPSSTKCFIKCRMMEALMMVERKHSRAENYRYFSGDVGLMENRVPLVALVSRAKELMSGNGLYWNSDTSFQK</sequence>
<evidence type="ECO:0000313" key="1">
    <source>
        <dbReference type="EnsemblPlants" id="AVESA.00010b.r2.5AG0851950.1.CDS"/>
    </source>
</evidence>
<organism evidence="1 2">
    <name type="scientific">Avena sativa</name>
    <name type="common">Oat</name>
    <dbReference type="NCBI Taxonomy" id="4498"/>
    <lineage>
        <taxon>Eukaryota</taxon>
        <taxon>Viridiplantae</taxon>
        <taxon>Streptophyta</taxon>
        <taxon>Embryophyta</taxon>
        <taxon>Tracheophyta</taxon>
        <taxon>Spermatophyta</taxon>
        <taxon>Magnoliopsida</taxon>
        <taxon>Liliopsida</taxon>
        <taxon>Poales</taxon>
        <taxon>Poaceae</taxon>
        <taxon>BOP clade</taxon>
        <taxon>Pooideae</taxon>
        <taxon>Poodae</taxon>
        <taxon>Poeae</taxon>
        <taxon>Poeae Chloroplast Group 1 (Aveneae type)</taxon>
        <taxon>Aveninae</taxon>
        <taxon>Avena</taxon>
    </lineage>
</organism>
<reference evidence="1" key="2">
    <citation type="submission" date="2025-09" db="UniProtKB">
        <authorList>
            <consortium name="EnsemblPlants"/>
        </authorList>
    </citation>
    <scope>IDENTIFICATION</scope>
</reference>
<keyword evidence="2" id="KW-1185">Reference proteome</keyword>
<dbReference type="Proteomes" id="UP001732700">
    <property type="component" value="Chromosome 5A"/>
</dbReference>
<evidence type="ECO:0000313" key="2">
    <source>
        <dbReference type="Proteomes" id="UP001732700"/>
    </source>
</evidence>
<name>A0ACD5XU22_AVESA</name>
<reference evidence="1" key="1">
    <citation type="submission" date="2021-05" db="EMBL/GenBank/DDBJ databases">
        <authorList>
            <person name="Scholz U."/>
            <person name="Mascher M."/>
            <person name="Fiebig A."/>
        </authorList>
    </citation>
    <scope>NUCLEOTIDE SEQUENCE [LARGE SCALE GENOMIC DNA]</scope>
</reference>
<dbReference type="EnsemblPlants" id="AVESA.00010b.r2.5AG0851950.1">
    <property type="protein sequence ID" value="AVESA.00010b.r2.5AG0851950.1.CDS"/>
    <property type="gene ID" value="AVESA.00010b.r2.5AG0851950"/>
</dbReference>